<keyword evidence="4" id="KW-1185">Reference proteome</keyword>
<feature type="signal peptide" evidence="2">
    <location>
        <begin position="1"/>
        <end position="17"/>
    </location>
</feature>
<feature type="transmembrane region" description="Helical" evidence="1">
    <location>
        <begin position="353"/>
        <end position="373"/>
    </location>
</feature>
<evidence type="ECO:0000256" key="1">
    <source>
        <dbReference type="SAM" id="Phobius"/>
    </source>
</evidence>
<dbReference type="PROSITE" id="PS51257">
    <property type="entry name" value="PROKAR_LIPOPROTEIN"/>
    <property type="match status" value="1"/>
</dbReference>
<protein>
    <recommendedName>
        <fullName evidence="5">DUF2330 domain-containing protein</fullName>
    </recommendedName>
</protein>
<dbReference type="EMBL" id="JACHIG010000001">
    <property type="protein sequence ID" value="MBB5031426.1"/>
    <property type="molecule type" value="Genomic_DNA"/>
</dbReference>
<accession>A0A7W7Y856</accession>
<keyword evidence="1" id="KW-0812">Transmembrane</keyword>
<evidence type="ECO:0000313" key="3">
    <source>
        <dbReference type="EMBL" id="MBB5031426.1"/>
    </source>
</evidence>
<name>A0A7W7Y856_9BACT</name>
<dbReference type="RefSeq" id="WP_184338349.1">
    <property type="nucleotide sequence ID" value="NZ_JACHIG010000001.1"/>
</dbReference>
<evidence type="ECO:0000313" key="4">
    <source>
        <dbReference type="Proteomes" id="UP000590740"/>
    </source>
</evidence>
<dbReference type="Proteomes" id="UP000590740">
    <property type="component" value="Unassembled WGS sequence"/>
</dbReference>
<keyword evidence="1" id="KW-1133">Transmembrane helix</keyword>
<keyword evidence="2" id="KW-0732">Signal</keyword>
<gene>
    <name evidence="3" type="ORF">HNQ65_000980</name>
</gene>
<organism evidence="3 4">
    <name type="scientific">Prosthecobacter vanneervenii</name>
    <dbReference type="NCBI Taxonomy" id="48466"/>
    <lineage>
        <taxon>Bacteria</taxon>
        <taxon>Pseudomonadati</taxon>
        <taxon>Verrucomicrobiota</taxon>
        <taxon>Verrucomicrobiia</taxon>
        <taxon>Verrucomicrobiales</taxon>
        <taxon>Verrucomicrobiaceae</taxon>
        <taxon>Prosthecobacter</taxon>
    </lineage>
</organism>
<evidence type="ECO:0000256" key="2">
    <source>
        <dbReference type="SAM" id="SignalP"/>
    </source>
</evidence>
<dbReference type="AlphaFoldDB" id="A0A7W7Y856"/>
<reference evidence="3 4" key="1">
    <citation type="submission" date="2020-08" db="EMBL/GenBank/DDBJ databases">
        <title>Genomic Encyclopedia of Type Strains, Phase IV (KMG-IV): sequencing the most valuable type-strain genomes for metagenomic binning, comparative biology and taxonomic classification.</title>
        <authorList>
            <person name="Goeker M."/>
        </authorList>
    </citation>
    <scope>NUCLEOTIDE SEQUENCE [LARGE SCALE GENOMIC DNA]</scope>
    <source>
        <strain evidence="3 4">DSM 12252</strain>
    </source>
</reference>
<evidence type="ECO:0008006" key="5">
    <source>
        <dbReference type="Google" id="ProtNLM"/>
    </source>
</evidence>
<feature type="chain" id="PRO_5031134881" description="DUF2330 domain-containing protein" evidence="2">
    <location>
        <begin position="18"/>
        <end position="375"/>
    </location>
</feature>
<sequence>MRLASLLIALGTSAACACTIPVFRFALDRWEADKFHLVMPAAVSQTPEVQDLLRPLRANGKANLDFSTAKDPALKDTVLRYSRGDAEKQVWSGKLDAASLAAVLDSPARQKIVQQLLAGDSVIWVIADSGSPLDTAEAERVEKRLKFLEQVASLPIQDPNDPDSQLGPGPPLRLKFATLRLRRDDPAEALLLRMIAGPQAAFDPATTSFAGAVFGRGRVLGAWPLAILDDASLEDACMFLVGRCGCRLKNESPGWDILLNIDWEKALAKASTAPSSADTAPTAQPAPAMAAAVTADVKLSPAATAAPATAPTPAPAPAVPVKAAAVPEVVAIIPDHSSSGTTAAAPSASNPKAALILGIAASLAIILLIPRWLRK</sequence>
<keyword evidence="1" id="KW-0472">Membrane</keyword>
<proteinExistence type="predicted"/>
<comment type="caution">
    <text evidence="3">The sequence shown here is derived from an EMBL/GenBank/DDBJ whole genome shotgun (WGS) entry which is preliminary data.</text>
</comment>